<evidence type="ECO:0000256" key="2">
    <source>
        <dbReference type="ARBA" id="ARBA00009797"/>
    </source>
</evidence>
<keyword evidence="4" id="KW-0004">4Fe-4S</keyword>
<evidence type="ECO:0008006" key="10">
    <source>
        <dbReference type="Google" id="ProtNLM"/>
    </source>
</evidence>
<dbReference type="PANTHER" id="PTHR14464">
    <property type="entry name" value="EXONUCLEASE V"/>
    <property type="match status" value="1"/>
</dbReference>
<dbReference type="InterPro" id="IPR019190">
    <property type="entry name" value="EXOV"/>
</dbReference>
<feature type="region of interest" description="Disordered" evidence="7">
    <location>
        <begin position="130"/>
        <end position="156"/>
    </location>
</feature>
<evidence type="ECO:0000313" key="9">
    <source>
        <dbReference type="Proteomes" id="UP001148614"/>
    </source>
</evidence>
<keyword evidence="4" id="KW-0411">Iron-sulfur</keyword>
<dbReference type="Pfam" id="PF09810">
    <property type="entry name" value="Exo5"/>
    <property type="match status" value="1"/>
</dbReference>
<evidence type="ECO:0000256" key="6">
    <source>
        <dbReference type="ARBA" id="ARBA00022839"/>
    </source>
</evidence>
<keyword evidence="9" id="KW-1185">Reference proteome</keyword>
<comment type="subunit">
    <text evidence="3">Monomer.</text>
</comment>
<evidence type="ECO:0000256" key="1">
    <source>
        <dbReference type="ARBA" id="ARBA00001966"/>
    </source>
</evidence>
<evidence type="ECO:0000256" key="7">
    <source>
        <dbReference type="SAM" id="MobiDB-lite"/>
    </source>
</evidence>
<keyword evidence="6" id="KW-0378">Hydrolase</keyword>
<evidence type="ECO:0000256" key="5">
    <source>
        <dbReference type="ARBA" id="ARBA00022722"/>
    </source>
</evidence>
<evidence type="ECO:0000313" key="8">
    <source>
        <dbReference type="EMBL" id="KAJ3557118.1"/>
    </source>
</evidence>
<dbReference type="GO" id="GO:0005739">
    <property type="term" value="C:mitochondrion"/>
    <property type="evidence" value="ECO:0007669"/>
    <property type="project" value="TreeGrafter"/>
</dbReference>
<comment type="cofactor">
    <cofactor evidence="1">
        <name>[4Fe-4S] cluster</name>
        <dbReference type="ChEBI" id="CHEBI:49883"/>
    </cofactor>
</comment>
<feature type="region of interest" description="Disordered" evidence="7">
    <location>
        <begin position="1"/>
        <end position="22"/>
    </location>
</feature>
<dbReference type="GO" id="GO:0036297">
    <property type="term" value="P:interstrand cross-link repair"/>
    <property type="evidence" value="ECO:0007669"/>
    <property type="project" value="TreeGrafter"/>
</dbReference>
<keyword evidence="6" id="KW-0269">Exonuclease</keyword>
<dbReference type="EMBL" id="JANPWZ010002650">
    <property type="protein sequence ID" value="KAJ3557118.1"/>
    <property type="molecule type" value="Genomic_DNA"/>
</dbReference>
<proteinExistence type="inferred from homology"/>
<gene>
    <name evidence="8" type="ORF">NPX13_g9994</name>
</gene>
<name>A0A9W8THW3_9PEZI</name>
<protein>
    <recommendedName>
        <fullName evidence="10">Exonuclease V</fullName>
    </recommendedName>
</protein>
<dbReference type="VEuPathDB" id="FungiDB:F4678DRAFT_470332"/>
<keyword evidence="5" id="KW-0540">Nuclease</keyword>
<keyword evidence="4" id="KW-0408">Iron</keyword>
<evidence type="ECO:0000256" key="4">
    <source>
        <dbReference type="ARBA" id="ARBA00022485"/>
    </source>
</evidence>
<sequence length="520" mass="57548">MEAPVHSNPLGTASVIDIDSDSDYGSDFSLGEERLVEEILAGLEAGNTAIITTQPTSATTASPAQQAHNAGSRAPAQSADAHHLSHATDFIALELTQPLPANDEGTITPRAEQGVVSLDSVRYPDLSRALSGLESENKSAQPEPPAGEDESDTRTPLQRFRTFPKRPLTVSDFAAGAWCELQHWYTLTRLPGGKKTVTVAMKGGSRVHQTLEDEVHSIVQVSIATKEEAFALRLWNIIQGLRTLRDTGMTRELEVWGIVEGEVLNGVIDQVSYNSPNTGFEKELSEKEPSLHAQQSSITEYMGSSQKMVYLTDVKTRGSNRLPTGKAVRPARVQLLLYRQMLSDMAADKLDYSLVFNRYGLNGEARFSDGFMAQVGNLHDEVFYDAQSEVEGLPNEKTPPDLIAYRSISQIVPLLKAELKETFPLGPASISNLLSVEYRHRTDGRHLGNNAFPADQGAIDEYTKYSLEWWRGERKPEGVNIEETYKCGFCEFAESCQWRKDKELEYLKKKRKAKSIAKAV</sequence>
<dbReference type="PANTHER" id="PTHR14464:SF4">
    <property type="entry name" value="EXONUCLEASE V"/>
    <property type="match status" value="1"/>
</dbReference>
<dbReference type="GO" id="GO:0051539">
    <property type="term" value="F:4 iron, 4 sulfur cluster binding"/>
    <property type="evidence" value="ECO:0007669"/>
    <property type="project" value="UniProtKB-KW"/>
</dbReference>
<feature type="region of interest" description="Disordered" evidence="7">
    <location>
        <begin position="56"/>
        <end position="82"/>
    </location>
</feature>
<organism evidence="8 9">
    <name type="scientific">Xylaria arbuscula</name>
    <dbReference type="NCBI Taxonomy" id="114810"/>
    <lineage>
        <taxon>Eukaryota</taxon>
        <taxon>Fungi</taxon>
        <taxon>Dikarya</taxon>
        <taxon>Ascomycota</taxon>
        <taxon>Pezizomycotina</taxon>
        <taxon>Sordariomycetes</taxon>
        <taxon>Xylariomycetidae</taxon>
        <taxon>Xylariales</taxon>
        <taxon>Xylariaceae</taxon>
        <taxon>Xylaria</taxon>
    </lineage>
</organism>
<reference evidence="8" key="1">
    <citation type="submission" date="2022-07" db="EMBL/GenBank/DDBJ databases">
        <title>Genome Sequence of Xylaria arbuscula.</title>
        <authorList>
            <person name="Buettner E."/>
        </authorList>
    </citation>
    <scope>NUCLEOTIDE SEQUENCE</scope>
    <source>
        <strain evidence="8">VT107</strain>
    </source>
</reference>
<keyword evidence="4" id="KW-0479">Metal-binding</keyword>
<comment type="similarity">
    <text evidence="2">Belongs to the EXO5 family.</text>
</comment>
<comment type="caution">
    <text evidence="8">The sequence shown here is derived from an EMBL/GenBank/DDBJ whole genome shotgun (WGS) entry which is preliminary data.</text>
</comment>
<feature type="compositionally biased region" description="Low complexity" evidence="7">
    <location>
        <begin position="56"/>
        <end position="67"/>
    </location>
</feature>
<dbReference type="AlphaFoldDB" id="A0A9W8THW3"/>
<dbReference type="GO" id="GO:0045145">
    <property type="term" value="F:single-stranded DNA 5'-3' DNA exonuclease activity"/>
    <property type="evidence" value="ECO:0007669"/>
    <property type="project" value="InterPro"/>
</dbReference>
<dbReference type="Proteomes" id="UP001148614">
    <property type="component" value="Unassembled WGS sequence"/>
</dbReference>
<dbReference type="GO" id="GO:0005634">
    <property type="term" value="C:nucleus"/>
    <property type="evidence" value="ECO:0007669"/>
    <property type="project" value="TreeGrafter"/>
</dbReference>
<accession>A0A9W8THW3</accession>
<evidence type="ECO:0000256" key="3">
    <source>
        <dbReference type="ARBA" id="ARBA00011245"/>
    </source>
</evidence>